<evidence type="ECO:0000259" key="1">
    <source>
        <dbReference type="Pfam" id="PF08240"/>
    </source>
</evidence>
<dbReference type="Gene3D" id="3.90.180.10">
    <property type="entry name" value="Medium-chain alcohol dehydrogenases, catalytic domain"/>
    <property type="match status" value="1"/>
</dbReference>
<evidence type="ECO:0000313" key="3">
    <source>
        <dbReference type="Proteomes" id="UP000272888"/>
    </source>
</evidence>
<gene>
    <name evidence="2" type="ORF">D7V93_37380</name>
</gene>
<organism evidence="2 3">
    <name type="scientific">Corallococcus llansteffanensis</name>
    <dbReference type="NCBI Taxonomy" id="2316731"/>
    <lineage>
        <taxon>Bacteria</taxon>
        <taxon>Pseudomonadati</taxon>
        <taxon>Myxococcota</taxon>
        <taxon>Myxococcia</taxon>
        <taxon>Myxococcales</taxon>
        <taxon>Cystobacterineae</taxon>
        <taxon>Myxococcaceae</taxon>
        <taxon>Corallococcus</taxon>
    </lineage>
</organism>
<dbReference type="Proteomes" id="UP000272888">
    <property type="component" value="Unassembled WGS sequence"/>
</dbReference>
<feature type="domain" description="Alcohol dehydrogenase-like N-terminal" evidence="1">
    <location>
        <begin position="29"/>
        <end position="62"/>
    </location>
</feature>
<feature type="non-terminal residue" evidence="2">
    <location>
        <position position="62"/>
    </location>
</feature>
<dbReference type="EMBL" id="RAWB01000652">
    <property type="protein sequence ID" value="RKH43024.1"/>
    <property type="molecule type" value="Genomic_DNA"/>
</dbReference>
<accession>A0A3A8NU89</accession>
<protein>
    <submittedName>
        <fullName evidence="2">NAD(P)-dependent alcohol dehydrogenase</fullName>
    </submittedName>
</protein>
<keyword evidence="3" id="KW-1185">Reference proteome</keyword>
<dbReference type="InterPro" id="IPR011032">
    <property type="entry name" value="GroES-like_sf"/>
</dbReference>
<reference evidence="3" key="1">
    <citation type="submission" date="2018-09" db="EMBL/GenBank/DDBJ databases">
        <authorList>
            <person name="Livingstone P.G."/>
            <person name="Whitworth D.E."/>
        </authorList>
    </citation>
    <scope>NUCLEOTIDE SEQUENCE [LARGE SCALE GENOMIC DNA]</scope>
    <source>
        <strain evidence="3">CA051B</strain>
    </source>
</reference>
<dbReference type="InterPro" id="IPR013154">
    <property type="entry name" value="ADH-like_N"/>
</dbReference>
<sequence length="62" mass="6698">MSLPVRAALLRSVKGPFLIDEVELESPREGELRVRVTASGICHTDLTYRAGAGRFAFPAVLG</sequence>
<evidence type="ECO:0000313" key="2">
    <source>
        <dbReference type="EMBL" id="RKH43024.1"/>
    </source>
</evidence>
<dbReference type="SUPFAM" id="SSF50129">
    <property type="entry name" value="GroES-like"/>
    <property type="match status" value="1"/>
</dbReference>
<comment type="caution">
    <text evidence="2">The sequence shown here is derived from an EMBL/GenBank/DDBJ whole genome shotgun (WGS) entry which is preliminary data.</text>
</comment>
<dbReference type="AlphaFoldDB" id="A0A3A8NU89"/>
<proteinExistence type="predicted"/>
<dbReference type="RefSeq" id="WP_158623948.1">
    <property type="nucleotide sequence ID" value="NZ_RAWB01000652.1"/>
</dbReference>
<name>A0A3A8NU89_9BACT</name>
<dbReference type="Pfam" id="PF08240">
    <property type="entry name" value="ADH_N"/>
    <property type="match status" value="1"/>
</dbReference>